<dbReference type="PANTHER" id="PTHR31220">
    <property type="entry name" value="HYCCIN RELATED"/>
    <property type="match status" value="1"/>
</dbReference>
<organism evidence="8 9">
    <name type="scientific">Canna indica</name>
    <name type="common">Indian-shot</name>
    <dbReference type="NCBI Taxonomy" id="4628"/>
    <lineage>
        <taxon>Eukaryota</taxon>
        <taxon>Viridiplantae</taxon>
        <taxon>Streptophyta</taxon>
        <taxon>Embryophyta</taxon>
        <taxon>Tracheophyta</taxon>
        <taxon>Spermatophyta</taxon>
        <taxon>Magnoliopsida</taxon>
        <taxon>Liliopsida</taxon>
        <taxon>Zingiberales</taxon>
        <taxon>Cannaceae</taxon>
        <taxon>Canna</taxon>
    </lineage>
</organism>
<dbReference type="Proteomes" id="UP001327560">
    <property type="component" value="Chromosome 8"/>
</dbReference>
<gene>
    <name evidence="8" type="ORF">Cni_G24749</name>
</gene>
<evidence type="ECO:0000313" key="8">
    <source>
        <dbReference type="EMBL" id="WOL15967.1"/>
    </source>
</evidence>
<dbReference type="GO" id="GO:0072659">
    <property type="term" value="P:protein localization to plasma membrane"/>
    <property type="evidence" value="ECO:0007669"/>
    <property type="project" value="TreeGrafter"/>
</dbReference>
<dbReference type="AlphaFoldDB" id="A0AAQ3KYP2"/>
<keyword evidence="9" id="KW-1185">Reference proteome</keyword>
<reference evidence="8 9" key="1">
    <citation type="submission" date="2023-10" db="EMBL/GenBank/DDBJ databases">
        <title>Chromosome-scale genome assembly provides insights into flower coloration mechanisms of Canna indica.</title>
        <authorList>
            <person name="Li C."/>
        </authorList>
    </citation>
    <scope>NUCLEOTIDE SEQUENCE [LARGE SCALE GENOMIC DNA]</scope>
    <source>
        <tissue evidence="8">Flower</tissue>
    </source>
</reference>
<dbReference type="GO" id="GO:0046854">
    <property type="term" value="P:phosphatidylinositol phosphate biosynthetic process"/>
    <property type="evidence" value="ECO:0007669"/>
    <property type="project" value="TreeGrafter"/>
</dbReference>
<evidence type="ECO:0000256" key="7">
    <source>
        <dbReference type="SAM" id="MobiDB-lite"/>
    </source>
</evidence>
<dbReference type="PANTHER" id="PTHR31220:SF10">
    <property type="entry name" value="HYCCIN"/>
    <property type="match status" value="1"/>
</dbReference>
<evidence type="ECO:0000256" key="4">
    <source>
        <dbReference type="ARBA" id="ARBA00022490"/>
    </source>
</evidence>
<dbReference type="GO" id="GO:0005886">
    <property type="term" value="C:plasma membrane"/>
    <property type="evidence" value="ECO:0007669"/>
    <property type="project" value="UniProtKB-SubCell"/>
</dbReference>
<sequence>MSADAATHSSSSENPAPSPSVHRAQAAVQSLSLVLDALPDSLASSDNPAAALLHDESLAREISARLRRPGSGAGDDNLCRWLYDTFQSNDPGLQLVVLNFTPTVAGVYLSRAITRERLAGFEAVLLALYAYETVIRGGEAETLMLPNLANPSVYHEAKAANKKTAVELNMAMVSPAMEPYGTVRSTKRARIVGVALELYLSKISFMPLASKLAFCEFCVVWAGQEESGAAATEVEQVAGEGGAKEERAGKATGRVPLPWELFQPVVRVAGHCLLGPSSSAELKANAYTAVERLHRRATQEMNPQKILATRSLLRLGNTGDDVIAEPTITTSPDESEIEALKVKARMT</sequence>
<keyword evidence="3" id="KW-1003">Cell membrane</keyword>
<dbReference type="Pfam" id="PF09790">
    <property type="entry name" value="Hyccin"/>
    <property type="match status" value="1"/>
</dbReference>
<evidence type="ECO:0000256" key="1">
    <source>
        <dbReference type="ARBA" id="ARBA00004236"/>
    </source>
</evidence>
<accession>A0AAQ3KYP2</accession>
<comment type="similarity">
    <text evidence="6">Belongs to the Hyccin family.</text>
</comment>
<evidence type="ECO:0000256" key="3">
    <source>
        <dbReference type="ARBA" id="ARBA00022475"/>
    </source>
</evidence>
<comment type="subcellular location">
    <subcellularLocation>
        <location evidence="1">Cell membrane</location>
    </subcellularLocation>
    <subcellularLocation>
        <location evidence="2">Cytoplasm</location>
        <location evidence="2">Cytosol</location>
    </subcellularLocation>
</comment>
<keyword evidence="4" id="KW-0963">Cytoplasm</keyword>
<evidence type="ECO:0000256" key="5">
    <source>
        <dbReference type="ARBA" id="ARBA00023136"/>
    </source>
</evidence>
<evidence type="ECO:0008006" key="10">
    <source>
        <dbReference type="Google" id="ProtNLM"/>
    </source>
</evidence>
<evidence type="ECO:0000313" key="9">
    <source>
        <dbReference type="Proteomes" id="UP001327560"/>
    </source>
</evidence>
<name>A0AAQ3KYP2_9LILI</name>
<dbReference type="EMBL" id="CP136897">
    <property type="protein sequence ID" value="WOL15967.1"/>
    <property type="molecule type" value="Genomic_DNA"/>
</dbReference>
<feature type="region of interest" description="Disordered" evidence="7">
    <location>
        <begin position="1"/>
        <end position="24"/>
    </location>
</feature>
<dbReference type="GO" id="GO:0005829">
    <property type="term" value="C:cytosol"/>
    <property type="evidence" value="ECO:0007669"/>
    <property type="project" value="UniProtKB-SubCell"/>
</dbReference>
<evidence type="ECO:0000256" key="6">
    <source>
        <dbReference type="ARBA" id="ARBA00034482"/>
    </source>
</evidence>
<dbReference type="InterPro" id="IPR018619">
    <property type="entry name" value="Hyccin"/>
</dbReference>
<evidence type="ECO:0000256" key="2">
    <source>
        <dbReference type="ARBA" id="ARBA00004514"/>
    </source>
</evidence>
<proteinExistence type="inferred from homology"/>
<protein>
    <recommendedName>
        <fullName evidence="10">Hyccin</fullName>
    </recommendedName>
</protein>
<keyword evidence="5" id="KW-0472">Membrane</keyword>